<evidence type="ECO:0008006" key="4">
    <source>
        <dbReference type="Google" id="ProtNLM"/>
    </source>
</evidence>
<dbReference type="SUPFAM" id="SSF56935">
    <property type="entry name" value="Porins"/>
    <property type="match status" value="1"/>
</dbReference>
<sequence>MNCHRTHLKVGVFICILTLLGTVSASAQSARARGMGGAFLGVSDDETATFYNPAGLSQIQGREASLQSKVNERDIYNWDSLAFTGHIYEDNPKDVFSITDYLEHNVLEEPIARRPKYSYGCAYTQDYRSTALGRMVGGEFLGIQRETDNLLLAFGTRFPIARRMLAREQLYGGIKIQSANVDRKIATLGTHAKRETQTLGLGLMYHYNDRITGGLTVDNVLQRVRGTGSQRDGVTLNLGAALRLTKGVLLSADATNVTNAPRSSQQQWRMGIEKKFIENDFTLRMGSWNGTLTLGFGMHLIPTIRFDYAFYNGDIVKEHHLGAHVTFD</sequence>
<accession>A0A367ZMI2</accession>
<gene>
    <name evidence="2" type="ORF">OZSIB_0520</name>
</gene>
<protein>
    <recommendedName>
        <fullName evidence="4">PorV/PorQ family protein</fullName>
    </recommendedName>
</protein>
<keyword evidence="1" id="KW-0732">Signal</keyword>
<evidence type="ECO:0000313" key="2">
    <source>
        <dbReference type="EMBL" id="RCK78969.1"/>
    </source>
</evidence>
<dbReference type="AlphaFoldDB" id="A0A367ZMI2"/>
<feature type="chain" id="PRO_5016746204" description="PorV/PorQ family protein" evidence="1">
    <location>
        <begin position="28"/>
        <end position="328"/>
    </location>
</feature>
<reference evidence="2 3" key="1">
    <citation type="submission" date="2018-05" db="EMBL/GenBank/DDBJ databases">
        <title>A metagenomic window into the 2 km-deep terrestrial subsurface aquifer revealed taxonomically and functionally diverse microbial community comprising novel uncultured bacterial lineages.</title>
        <authorList>
            <person name="Kadnikov V.V."/>
            <person name="Mardanov A.V."/>
            <person name="Beletsky A.V."/>
            <person name="Banks D."/>
            <person name="Pimenov N.V."/>
            <person name="Frank Y.A."/>
            <person name="Karnachuk O.V."/>
            <person name="Ravin N.V."/>
        </authorList>
    </citation>
    <scope>NUCLEOTIDE SEQUENCE [LARGE SCALE GENOMIC DNA]</scope>
    <source>
        <strain evidence="2">BY5</strain>
    </source>
</reference>
<name>A0A367ZMI2_9BACT</name>
<evidence type="ECO:0000313" key="3">
    <source>
        <dbReference type="Proteomes" id="UP000252355"/>
    </source>
</evidence>
<dbReference type="Gene3D" id="2.40.160.60">
    <property type="entry name" value="Outer membrane protein transport protein (OMPP1/FadL/TodX)"/>
    <property type="match status" value="1"/>
</dbReference>
<proteinExistence type="predicted"/>
<dbReference type="EMBL" id="QOQW01000017">
    <property type="protein sequence ID" value="RCK78969.1"/>
    <property type="molecule type" value="Genomic_DNA"/>
</dbReference>
<comment type="caution">
    <text evidence="2">The sequence shown here is derived from an EMBL/GenBank/DDBJ whole genome shotgun (WGS) entry which is preliminary data.</text>
</comment>
<organism evidence="2 3">
    <name type="scientific">Candidatus Ozemobacter sibiricus</name>
    <dbReference type="NCBI Taxonomy" id="2268124"/>
    <lineage>
        <taxon>Bacteria</taxon>
        <taxon>Candidatus Ozemobacteria</taxon>
        <taxon>Candidatus Ozemobacterales</taxon>
        <taxon>Candidatus Ozemobacteraceae</taxon>
        <taxon>Candidatus Ozemobacter</taxon>
    </lineage>
</organism>
<feature type="signal peptide" evidence="1">
    <location>
        <begin position="1"/>
        <end position="27"/>
    </location>
</feature>
<evidence type="ECO:0000256" key="1">
    <source>
        <dbReference type="SAM" id="SignalP"/>
    </source>
</evidence>
<dbReference type="Proteomes" id="UP000252355">
    <property type="component" value="Unassembled WGS sequence"/>
</dbReference>